<comment type="caution">
    <text evidence="5">The sequence shown here is derived from an EMBL/GenBank/DDBJ whole genome shotgun (WGS) entry which is preliminary data.</text>
</comment>
<protein>
    <submittedName>
        <fullName evidence="5">Haloacid dehalogenase</fullName>
    </submittedName>
</protein>
<dbReference type="OrthoDB" id="367448at2"/>
<dbReference type="InterPro" id="IPR051400">
    <property type="entry name" value="HAD-like_hydrolase"/>
</dbReference>
<evidence type="ECO:0000313" key="6">
    <source>
        <dbReference type="Proteomes" id="UP000627715"/>
    </source>
</evidence>
<dbReference type="InterPro" id="IPR023214">
    <property type="entry name" value="HAD_sf"/>
</dbReference>
<dbReference type="GO" id="GO:0044281">
    <property type="term" value="P:small molecule metabolic process"/>
    <property type="evidence" value="ECO:0007669"/>
    <property type="project" value="UniProtKB-ARBA"/>
</dbReference>
<dbReference type="NCBIfam" id="TIGR01549">
    <property type="entry name" value="HAD-SF-IA-v1"/>
    <property type="match status" value="1"/>
</dbReference>
<dbReference type="Pfam" id="PF13419">
    <property type="entry name" value="HAD_2"/>
    <property type="match status" value="1"/>
</dbReference>
<keyword evidence="2" id="KW-0479">Metal-binding</keyword>
<dbReference type="NCBIfam" id="TIGR01509">
    <property type="entry name" value="HAD-SF-IA-v3"/>
    <property type="match status" value="1"/>
</dbReference>
<organism evidence="5 6">
    <name type="scientific">Pseudohongiella nitratireducens</name>
    <dbReference type="NCBI Taxonomy" id="1768907"/>
    <lineage>
        <taxon>Bacteria</taxon>
        <taxon>Pseudomonadati</taxon>
        <taxon>Pseudomonadota</taxon>
        <taxon>Gammaproteobacteria</taxon>
        <taxon>Pseudomonadales</taxon>
        <taxon>Pseudohongiellaceae</taxon>
        <taxon>Pseudohongiella</taxon>
    </lineage>
</organism>
<dbReference type="SFLD" id="SFLDS00003">
    <property type="entry name" value="Haloacid_Dehalogenase"/>
    <property type="match status" value="1"/>
</dbReference>
<dbReference type="Proteomes" id="UP000627715">
    <property type="component" value="Unassembled WGS sequence"/>
</dbReference>
<evidence type="ECO:0000256" key="4">
    <source>
        <dbReference type="ARBA" id="ARBA00022842"/>
    </source>
</evidence>
<name>A0A916VJR1_9GAMM</name>
<dbReference type="InterPro" id="IPR036412">
    <property type="entry name" value="HAD-like_sf"/>
</dbReference>
<keyword evidence="3" id="KW-0378">Hydrolase</keyword>
<dbReference type="Gene3D" id="1.10.150.520">
    <property type="match status" value="1"/>
</dbReference>
<reference evidence="5" key="1">
    <citation type="journal article" date="2014" name="Int. J. Syst. Evol. Microbiol.">
        <title>Complete genome sequence of Corynebacterium casei LMG S-19264T (=DSM 44701T), isolated from a smear-ripened cheese.</title>
        <authorList>
            <consortium name="US DOE Joint Genome Institute (JGI-PGF)"/>
            <person name="Walter F."/>
            <person name="Albersmeier A."/>
            <person name="Kalinowski J."/>
            <person name="Ruckert C."/>
        </authorList>
    </citation>
    <scope>NUCLEOTIDE SEQUENCE</scope>
    <source>
        <strain evidence="5">CGMCC 1.15425</strain>
    </source>
</reference>
<evidence type="ECO:0000313" key="5">
    <source>
        <dbReference type="EMBL" id="GFZ83210.1"/>
    </source>
</evidence>
<dbReference type="GO" id="GO:0016791">
    <property type="term" value="F:phosphatase activity"/>
    <property type="evidence" value="ECO:0007669"/>
    <property type="project" value="TreeGrafter"/>
</dbReference>
<dbReference type="AlphaFoldDB" id="A0A916VJR1"/>
<dbReference type="SFLD" id="SFLDG01129">
    <property type="entry name" value="C1.5:_HAD__Beta-PGM__Phosphata"/>
    <property type="match status" value="1"/>
</dbReference>
<keyword evidence="4" id="KW-0460">Magnesium</keyword>
<evidence type="ECO:0000256" key="3">
    <source>
        <dbReference type="ARBA" id="ARBA00022801"/>
    </source>
</evidence>
<sequence>MIKAILFDLDETLIDRSEMMRQFLLEQHQRFSVLHSIDKASFVEACIRHQNNGYANKKKAYISALNEISFPDIPVVELLLEDLYTHYGKFPVLFEGVHQVLQTLSLQFHLGVVSNGRTSVQLAKLENSGIAKYFSSICISESIGCKKPDPIIFQTCLHQLSVAPEEAVFVGDNPCSDIEPAIALGMRAIWVENDNFDQPEDDVKAVVGLNDVHSILAGFIST</sequence>
<dbReference type="PRINTS" id="PR00413">
    <property type="entry name" value="HADHALOGNASE"/>
</dbReference>
<dbReference type="InterPro" id="IPR041492">
    <property type="entry name" value="HAD_2"/>
</dbReference>
<proteinExistence type="predicted"/>
<evidence type="ECO:0000256" key="1">
    <source>
        <dbReference type="ARBA" id="ARBA00001946"/>
    </source>
</evidence>
<dbReference type="PANTHER" id="PTHR46470:SF2">
    <property type="entry name" value="GLYCERALDEHYDE 3-PHOSPHATE PHOSPHATASE"/>
    <property type="match status" value="1"/>
</dbReference>
<dbReference type="RefSeq" id="WP_068893812.1">
    <property type="nucleotide sequence ID" value="NZ_BMIY01000014.1"/>
</dbReference>
<dbReference type="Gene3D" id="3.40.50.1000">
    <property type="entry name" value="HAD superfamily/HAD-like"/>
    <property type="match status" value="1"/>
</dbReference>
<gene>
    <name evidence="5" type="ORF">GCM10011403_28410</name>
</gene>
<dbReference type="EMBL" id="BMIY01000014">
    <property type="protein sequence ID" value="GFZ83210.1"/>
    <property type="molecule type" value="Genomic_DNA"/>
</dbReference>
<dbReference type="InterPro" id="IPR006439">
    <property type="entry name" value="HAD-SF_hydro_IA"/>
</dbReference>
<accession>A0A916VJR1</accession>
<keyword evidence="6" id="KW-1185">Reference proteome</keyword>
<comment type="cofactor">
    <cofactor evidence="1">
        <name>Mg(2+)</name>
        <dbReference type="ChEBI" id="CHEBI:18420"/>
    </cofactor>
</comment>
<dbReference type="PANTHER" id="PTHR46470">
    <property type="entry name" value="N-ACYLNEURAMINATE-9-PHOSPHATASE"/>
    <property type="match status" value="1"/>
</dbReference>
<dbReference type="SUPFAM" id="SSF56784">
    <property type="entry name" value="HAD-like"/>
    <property type="match status" value="1"/>
</dbReference>
<dbReference type="GO" id="GO:0046872">
    <property type="term" value="F:metal ion binding"/>
    <property type="evidence" value="ECO:0007669"/>
    <property type="project" value="UniProtKB-KW"/>
</dbReference>
<reference evidence="5" key="2">
    <citation type="submission" date="2020-09" db="EMBL/GenBank/DDBJ databases">
        <authorList>
            <person name="Sun Q."/>
            <person name="Zhou Y."/>
        </authorList>
    </citation>
    <scope>NUCLEOTIDE SEQUENCE</scope>
    <source>
        <strain evidence="5">CGMCC 1.15425</strain>
    </source>
</reference>
<evidence type="ECO:0000256" key="2">
    <source>
        <dbReference type="ARBA" id="ARBA00022723"/>
    </source>
</evidence>